<dbReference type="Proteomes" id="UP000826195">
    <property type="component" value="Unassembled WGS sequence"/>
</dbReference>
<organism evidence="2 3">
    <name type="scientific">Cotesia glomerata</name>
    <name type="common">Lepidopteran parasitic wasp</name>
    <name type="synonym">Apanteles glomeratus</name>
    <dbReference type="NCBI Taxonomy" id="32391"/>
    <lineage>
        <taxon>Eukaryota</taxon>
        <taxon>Metazoa</taxon>
        <taxon>Ecdysozoa</taxon>
        <taxon>Arthropoda</taxon>
        <taxon>Hexapoda</taxon>
        <taxon>Insecta</taxon>
        <taxon>Pterygota</taxon>
        <taxon>Neoptera</taxon>
        <taxon>Endopterygota</taxon>
        <taxon>Hymenoptera</taxon>
        <taxon>Apocrita</taxon>
        <taxon>Ichneumonoidea</taxon>
        <taxon>Braconidae</taxon>
        <taxon>Microgastrinae</taxon>
        <taxon>Cotesia</taxon>
    </lineage>
</organism>
<comment type="caution">
    <text evidence="2">The sequence shown here is derived from an EMBL/GenBank/DDBJ whole genome shotgun (WGS) entry which is preliminary data.</text>
</comment>
<proteinExistence type="predicted"/>
<dbReference type="EMBL" id="JAHXZJ010002982">
    <property type="protein sequence ID" value="KAH0535800.1"/>
    <property type="molecule type" value="Genomic_DNA"/>
</dbReference>
<evidence type="ECO:0000256" key="1">
    <source>
        <dbReference type="SAM" id="Phobius"/>
    </source>
</evidence>
<evidence type="ECO:0000313" key="2">
    <source>
        <dbReference type="EMBL" id="KAH0535800.1"/>
    </source>
</evidence>
<keyword evidence="3" id="KW-1185">Reference proteome</keyword>
<accession>A0AAV7HUG3</accession>
<feature type="transmembrane region" description="Helical" evidence="1">
    <location>
        <begin position="43"/>
        <end position="63"/>
    </location>
</feature>
<protein>
    <submittedName>
        <fullName evidence="2">Uncharacterized protein</fullName>
    </submittedName>
</protein>
<dbReference type="AlphaFoldDB" id="A0AAV7HUG3"/>
<gene>
    <name evidence="2" type="ORF">KQX54_019351</name>
</gene>
<keyword evidence="1" id="KW-0812">Transmembrane</keyword>
<name>A0AAV7HUG3_COTGL</name>
<evidence type="ECO:0000313" key="3">
    <source>
        <dbReference type="Proteomes" id="UP000826195"/>
    </source>
</evidence>
<reference evidence="2 3" key="1">
    <citation type="journal article" date="2021" name="J. Hered.">
        <title>A chromosome-level genome assembly of the parasitoid wasp, Cotesia glomerata (Hymenoptera: Braconidae).</title>
        <authorList>
            <person name="Pinto B.J."/>
            <person name="Weis J.J."/>
            <person name="Gamble T."/>
            <person name="Ode P.J."/>
            <person name="Paul R."/>
            <person name="Zaspel J.M."/>
        </authorList>
    </citation>
    <scope>NUCLEOTIDE SEQUENCE [LARGE SCALE GENOMIC DNA]</scope>
    <source>
        <strain evidence="2">CgM1</strain>
    </source>
</reference>
<keyword evidence="1" id="KW-1133">Transmembrane helix</keyword>
<keyword evidence="1" id="KW-0472">Membrane</keyword>
<sequence length="164" mass="19197">MLSLVGRMKSTIENCPFAYRNRFSIAITDRLAGSPLQQPADKLILLSFRSLPFYILTLFSPIFLNFFPIFLFFVSFSYFTVGSQSSLWPREHKKYRKLMPLGQEGDTGKLQTLNPRVLFLSRTAMRTRDLLERESKEDYFGKDETDQVEDSVHRLEIKVDKREI</sequence>